<dbReference type="InterPro" id="IPR008822">
    <property type="entry name" value="Endonuclease_RusA-like"/>
</dbReference>
<name>A0A0F9RCK5_9ZZZZ</name>
<dbReference type="EMBL" id="LAZR01003026">
    <property type="protein sequence ID" value="KKN22836.1"/>
    <property type="molecule type" value="Genomic_DNA"/>
</dbReference>
<reference evidence="1" key="1">
    <citation type="journal article" date="2015" name="Nature">
        <title>Complex archaea that bridge the gap between prokaryotes and eukaryotes.</title>
        <authorList>
            <person name="Spang A."/>
            <person name="Saw J.H."/>
            <person name="Jorgensen S.L."/>
            <person name="Zaremba-Niedzwiedzka K."/>
            <person name="Martijn J."/>
            <person name="Lind A.E."/>
            <person name="van Eijk R."/>
            <person name="Schleper C."/>
            <person name="Guy L."/>
            <person name="Ettema T.J."/>
        </authorList>
    </citation>
    <scope>NUCLEOTIDE SEQUENCE</scope>
</reference>
<gene>
    <name evidence="1" type="ORF">LCGC14_0911020</name>
</gene>
<dbReference type="Gene3D" id="3.30.1330.70">
    <property type="entry name" value="Holliday junction resolvase RusA"/>
    <property type="match status" value="1"/>
</dbReference>
<organism evidence="1">
    <name type="scientific">marine sediment metagenome</name>
    <dbReference type="NCBI Taxonomy" id="412755"/>
    <lineage>
        <taxon>unclassified sequences</taxon>
        <taxon>metagenomes</taxon>
        <taxon>ecological metagenomes</taxon>
    </lineage>
</organism>
<dbReference type="SUPFAM" id="SSF103084">
    <property type="entry name" value="Holliday junction resolvase RusA"/>
    <property type="match status" value="1"/>
</dbReference>
<proteinExistence type="predicted"/>
<dbReference type="Pfam" id="PF05866">
    <property type="entry name" value="RusA"/>
    <property type="match status" value="1"/>
</dbReference>
<protein>
    <submittedName>
        <fullName evidence="1">Uncharacterized protein</fullName>
    </submittedName>
</protein>
<dbReference type="GO" id="GO:0000287">
    <property type="term" value="F:magnesium ion binding"/>
    <property type="evidence" value="ECO:0007669"/>
    <property type="project" value="InterPro"/>
</dbReference>
<dbReference type="InterPro" id="IPR036614">
    <property type="entry name" value="RusA-like_sf"/>
</dbReference>
<evidence type="ECO:0000313" key="1">
    <source>
        <dbReference type="EMBL" id="KKN22836.1"/>
    </source>
</evidence>
<dbReference type="AlphaFoldDB" id="A0A0F9RCK5"/>
<accession>A0A0F9RCK5</accession>
<dbReference type="GO" id="GO:0006281">
    <property type="term" value="P:DNA repair"/>
    <property type="evidence" value="ECO:0007669"/>
    <property type="project" value="InterPro"/>
</dbReference>
<sequence>MIHLILPNSIRSKKNSRRLVPMPSQKQSNMMYHWKKIGWKPCYIQSRPSAAYDTWEKEARKAIMRQKPEGFKIFTQSVAIKVLAYYKGARPDLSGVMESVGDCLEKFVYFDDRQIEKWDGDSRVIHDLTNPRTEIWVDTYNQR</sequence>
<comment type="caution">
    <text evidence="1">The sequence shown here is derived from an EMBL/GenBank/DDBJ whole genome shotgun (WGS) entry which is preliminary data.</text>
</comment>
<dbReference type="GO" id="GO:0006310">
    <property type="term" value="P:DNA recombination"/>
    <property type="evidence" value="ECO:0007669"/>
    <property type="project" value="InterPro"/>
</dbReference>